<dbReference type="Gene3D" id="3.30.200.20">
    <property type="entry name" value="Phosphorylase Kinase, domain 1"/>
    <property type="match status" value="1"/>
</dbReference>
<keyword evidence="10" id="KW-1185">Reference proteome</keyword>
<keyword evidence="6" id="KW-0067">ATP-binding</keyword>
<evidence type="ECO:0000256" key="1">
    <source>
        <dbReference type="ARBA" id="ARBA00012513"/>
    </source>
</evidence>
<evidence type="ECO:0000256" key="5">
    <source>
        <dbReference type="ARBA" id="ARBA00022777"/>
    </source>
</evidence>
<dbReference type="GO" id="GO:0004674">
    <property type="term" value="F:protein serine/threonine kinase activity"/>
    <property type="evidence" value="ECO:0007669"/>
    <property type="project" value="UniProtKB-KW"/>
</dbReference>
<gene>
    <name evidence="11" type="primary">LOC112548190</name>
</gene>
<dbReference type="AlphaFoldDB" id="A0A3Q0FNB6"/>
<dbReference type="InterPro" id="IPR011009">
    <property type="entry name" value="Kinase-like_dom_sf"/>
</dbReference>
<evidence type="ECO:0000256" key="3">
    <source>
        <dbReference type="ARBA" id="ARBA00022679"/>
    </source>
</evidence>
<evidence type="ECO:0000256" key="8">
    <source>
        <dbReference type="ARBA" id="ARBA00048679"/>
    </source>
</evidence>
<dbReference type="SUPFAM" id="SSF56112">
    <property type="entry name" value="Protein kinase-like (PK-like)"/>
    <property type="match status" value="1"/>
</dbReference>
<organism evidence="10 11">
    <name type="scientific">Alligator sinensis</name>
    <name type="common">Chinese alligator</name>
    <dbReference type="NCBI Taxonomy" id="38654"/>
    <lineage>
        <taxon>Eukaryota</taxon>
        <taxon>Metazoa</taxon>
        <taxon>Chordata</taxon>
        <taxon>Craniata</taxon>
        <taxon>Vertebrata</taxon>
        <taxon>Euteleostomi</taxon>
        <taxon>Archelosauria</taxon>
        <taxon>Archosauria</taxon>
        <taxon>Crocodylia</taxon>
        <taxon>Alligatoridae</taxon>
        <taxon>Alligatorinae</taxon>
        <taxon>Alligator</taxon>
    </lineage>
</organism>
<dbReference type="GO" id="GO:0035556">
    <property type="term" value="P:intracellular signal transduction"/>
    <property type="evidence" value="ECO:0007669"/>
    <property type="project" value="TreeGrafter"/>
</dbReference>
<dbReference type="Proteomes" id="UP000189705">
    <property type="component" value="Unplaced"/>
</dbReference>
<dbReference type="EC" id="2.7.11.1" evidence="1"/>
<sequence length="275" mass="29513">MRATFTFCLQRSLLAPGAGVTPLRAQTGVPGRGTKGLQGRAGAWLLAGLGCACGCRLLLACCCVSCPSGAQPRPGWPEPGSAQGPAAAWTAMPEVRERAARLGCPCKSWPWLCFLPREKRHVAVKVAKGGEAFADAAQDEISLLRCVNSMKKKDRAGENIVHLLDDFKMIGVNGFHVCSVFELLGPSLRCLMRIHGAQGLPLPFVKKALLQVLAGLHFLHKHCRIIHADIKPENILLHASEASLQSFLFDADAWNQSPGVGPLRSGRLGEGGRDR</sequence>
<dbReference type="PROSITE" id="PS00108">
    <property type="entry name" value="PROTEIN_KINASE_ST"/>
    <property type="match status" value="1"/>
</dbReference>
<dbReference type="KEGG" id="asn:112548190"/>
<keyword evidence="2" id="KW-0723">Serine/threonine-protein kinase</keyword>
<dbReference type="SMART" id="SM00220">
    <property type="entry name" value="S_TKc"/>
    <property type="match status" value="1"/>
</dbReference>
<keyword evidence="4" id="KW-0547">Nucleotide-binding</keyword>
<accession>A0A3Q0FNB6</accession>
<dbReference type="PROSITE" id="PS50011">
    <property type="entry name" value="PROTEIN_KINASE_DOM"/>
    <property type="match status" value="1"/>
</dbReference>
<comment type="catalytic activity">
    <reaction evidence="8">
        <text>L-seryl-[protein] + ATP = O-phospho-L-seryl-[protein] + ADP + H(+)</text>
        <dbReference type="Rhea" id="RHEA:17989"/>
        <dbReference type="Rhea" id="RHEA-COMP:9863"/>
        <dbReference type="Rhea" id="RHEA-COMP:11604"/>
        <dbReference type="ChEBI" id="CHEBI:15378"/>
        <dbReference type="ChEBI" id="CHEBI:29999"/>
        <dbReference type="ChEBI" id="CHEBI:30616"/>
        <dbReference type="ChEBI" id="CHEBI:83421"/>
        <dbReference type="ChEBI" id="CHEBI:456216"/>
        <dbReference type="EC" id="2.7.11.1"/>
    </reaction>
</comment>
<dbReference type="STRING" id="38654.A0A3Q0FNB6"/>
<dbReference type="Gene3D" id="1.10.510.10">
    <property type="entry name" value="Transferase(Phosphotransferase) domain 1"/>
    <property type="match status" value="1"/>
</dbReference>
<evidence type="ECO:0000256" key="2">
    <source>
        <dbReference type="ARBA" id="ARBA00022527"/>
    </source>
</evidence>
<evidence type="ECO:0000256" key="7">
    <source>
        <dbReference type="ARBA" id="ARBA00047899"/>
    </source>
</evidence>
<evidence type="ECO:0000256" key="4">
    <source>
        <dbReference type="ARBA" id="ARBA00022741"/>
    </source>
</evidence>
<evidence type="ECO:0000313" key="10">
    <source>
        <dbReference type="Proteomes" id="UP000189705"/>
    </source>
</evidence>
<dbReference type="InterPro" id="IPR000719">
    <property type="entry name" value="Prot_kinase_dom"/>
</dbReference>
<evidence type="ECO:0000256" key="6">
    <source>
        <dbReference type="ARBA" id="ARBA00022840"/>
    </source>
</evidence>
<dbReference type="GO" id="GO:0005524">
    <property type="term" value="F:ATP binding"/>
    <property type="evidence" value="ECO:0007669"/>
    <property type="project" value="UniProtKB-KW"/>
</dbReference>
<dbReference type="InParanoid" id="A0A3Q0FNB6"/>
<dbReference type="GO" id="GO:0050684">
    <property type="term" value="P:regulation of mRNA processing"/>
    <property type="evidence" value="ECO:0007669"/>
    <property type="project" value="TreeGrafter"/>
</dbReference>
<keyword evidence="3" id="KW-0808">Transferase</keyword>
<proteinExistence type="predicted"/>
<dbReference type="Pfam" id="PF00069">
    <property type="entry name" value="Pkinase"/>
    <property type="match status" value="1"/>
</dbReference>
<keyword evidence="5" id="KW-0418">Kinase</keyword>
<dbReference type="InterPro" id="IPR008271">
    <property type="entry name" value="Ser/Thr_kinase_AS"/>
</dbReference>
<dbReference type="GO" id="GO:0000245">
    <property type="term" value="P:spliceosomal complex assembly"/>
    <property type="evidence" value="ECO:0007669"/>
    <property type="project" value="TreeGrafter"/>
</dbReference>
<evidence type="ECO:0000259" key="9">
    <source>
        <dbReference type="PROSITE" id="PS50011"/>
    </source>
</evidence>
<dbReference type="GO" id="GO:0005737">
    <property type="term" value="C:cytoplasm"/>
    <property type="evidence" value="ECO:0007669"/>
    <property type="project" value="TreeGrafter"/>
</dbReference>
<name>A0A3Q0FNB6_ALLSI</name>
<dbReference type="PANTHER" id="PTHR47634">
    <property type="entry name" value="PROTEIN KINASE DOMAIN-CONTAINING PROTEIN-RELATED"/>
    <property type="match status" value="1"/>
</dbReference>
<protein>
    <recommendedName>
        <fullName evidence="1">non-specific serine/threonine protein kinase</fullName>
        <ecNumber evidence="1">2.7.11.1</ecNumber>
    </recommendedName>
</protein>
<comment type="catalytic activity">
    <reaction evidence="7">
        <text>L-threonyl-[protein] + ATP = O-phospho-L-threonyl-[protein] + ADP + H(+)</text>
        <dbReference type="Rhea" id="RHEA:46608"/>
        <dbReference type="Rhea" id="RHEA-COMP:11060"/>
        <dbReference type="Rhea" id="RHEA-COMP:11605"/>
        <dbReference type="ChEBI" id="CHEBI:15378"/>
        <dbReference type="ChEBI" id="CHEBI:30013"/>
        <dbReference type="ChEBI" id="CHEBI:30616"/>
        <dbReference type="ChEBI" id="CHEBI:61977"/>
        <dbReference type="ChEBI" id="CHEBI:456216"/>
        <dbReference type="EC" id="2.7.11.1"/>
    </reaction>
</comment>
<evidence type="ECO:0000313" key="11">
    <source>
        <dbReference type="RefSeq" id="XP_025048757.1"/>
    </source>
</evidence>
<feature type="domain" description="Protein kinase" evidence="9">
    <location>
        <begin position="96"/>
        <end position="275"/>
    </location>
</feature>
<dbReference type="PANTHER" id="PTHR47634:SF23">
    <property type="entry name" value="LOC100144966 PROTEIN"/>
    <property type="match status" value="1"/>
</dbReference>
<dbReference type="GeneID" id="112548190"/>
<dbReference type="InterPro" id="IPR051334">
    <property type="entry name" value="SRPK"/>
</dbReference>
<dbReference type="GO" id="GO:0005634">
    <property type="term" value="C:nucleus"/>
    <property type="evidence" value="ECO:0007669"/>
    <property type="project" value="TreeGrafter"/>
</dbReference>
<reference evidence="11" key="1">
    <citation type="submission" date="2025-08" db="UniProtKB">
        <authorList>
            <consortium name="RefSeq"/>
        </authorList>
    </citation>
    <scope>IDENTIFICATION</scope>
</reference>
<dbReference type="RefSeq" id="XP_025048757.1">
    <property type="nucleotide sequence ID" value="XM_025192972.1"/>
</dbReference>